<accession>A0ABN2YTS3</accession>
<dbReference type="InterPro" id="IPR036890">
    <property type="entry name" value="HATPase_C_sf"/>
</dbReference>
<evidence type="ECO:0000313" key="2">
    <source>
        <dbReference type="EMBL" id="GAA2131766.1"/>
    </source>
</evidence>
<dbReference type="Proteomes" id="UP001500575">
    <property type="component" value="Unassembled WGS sequence"/>
</dbReference>
<proteinExistence type="predicted"/>
<feature type="compositionally biased region" description="Basic residues" evidence="1">
    <location>
        <begin position="1278"/>
        <end position="1288"/>
    </location>
</feature>
<feature type="region of interest" description="Disordered" evidence="1">
    <location>
        <begin position="1273"/>
        <end position="1371"/>
    </location>
</feature>
<feature type="compositionally biased region" description="Basic and acidic residues" evidence="1">
    <location>
        <begin position="1325"/>
        <end position="1338"/>
    </location>
</feature>
<evidence type="ECO:0000256" key="1">
    <source>
        <dbReference type="SAM" id="MobiDB-lite"/>
    </source>
</evidence>
<name>A0ABN2YTS3_9ACTN</name>
<sequence length="1516" mass="163700">MSPPDPDFADGLGIDAAVLSARAVFHNPRTTVSREPTGERECAAAVGALAQAYADAGGTVQEIIENSRGAAESLSSDPFQGLSEIVQNANDVGAGHVDIRLQDGLLEVRHDGRPVGLRDLHAMAAPWLTTKRDDEAATGRFGVGLSTLHAFSATFEIHSGDYHVEVGDPFLASLEGSVKPLSGPLRDDTMLRVRTNPDAVQSDDFIAWCEQWDDRGLLFLSSVTTVTFASPGWSRKLCLSREPESGFTWSLRGVEVPVVQEVVTAPDGRRWLLSAVTVPSPKGIRRAHKATGTTTPVGVALSLDGDPSGCLYAGLPIESVDGLPFMGNAQFDPMTNRQGMRDTAWNRELIDVVGALWKAAVLNLFEVDPAQAWGSVPLLVGSESSVGFAALLRDQIRCRSEEIAQQVTFAIRSERFALVELAIESEELGDLLTAQEVAKIAGRDASLPVEVRDAAGLWRMVTSAWRDAGVPLPGEVTVEDAVGLLGASDRPTGKVIALTAAAVRAGLLDLLPSIECVVDVGGEHHYPPTAGDDRVLIDELSGLATVLAMSIVIAPEYLADDEDATVVREWLREAGHLVSADDDQTVLDRLSQLGHKGEVLDRPLSDAQVEALRSALEPLGPTLWSSLGDGIGRAILLSAYSYDDNGKRVEGFARPCDAYQPRAVDREKDAFAVAAASTPDLTWLAPRYAQVMRSKVGRAGLGAQRFMRHLGCSTTPRLVPHQDLSKRFQSEKRLGLKQWIGDGLHERGHALTDLNCDYTLSDLDSPDLTAVLLSIAAEKRTKPRRERAIAMASLLSRSWRDLADSAEVPAAQAYNGWNVHGSVRAYWLWRAATIPWLDSVDGVPSAPQKLRLRTPSTIAVFGPHATGYLHPSLDRARPEVLQALGVAGDPNTHDLLTRLHDLQTAERKGAVDEAGPESAAVYQALAARLGEGRSSIGMTDRQLRAAFTARGGLIRTSAGTWTRPEDVFLDPPVFGARRDFVPSVAGASRLWTALQVRAPGVDDCIKVITEVAKTNLAASPADESIVINSLRLLEALLSKPGSTNPRRKRRLTQLPVWTTSGWTSTRPVYALEDPQLAEGVGDRVPVWQPGGEAAHYQSLLEHLRITLLPAALFHVSDVQDAEVDVVATGKFRSAARLLKEDLVRNDPDTERAGMVTWDELVAFDVRVEPNLQVEARMPDGTTLKLAADTKASIPDRAVFLREPALLDRLSGGGRAVASLFAADQRLLAQAWLAALEAERSGREAVELRLAREQAAAEEEDTQASIGRLRDMQAEVKGRRAAGKQKKSARPVAPGNQPPTKTGGITPAKQTPRVLVDPQTLAVVDADGKVVEGQKKDPSPPKTPGPKGGLRKPNRGGAAPTPRSTFRSYTDEEKETLGLELARRVLASDDQDIIDIRTQRRVGADAFDERGRYYELKVSARDEPDQIRLTDSEVERAMSTPDFFLVVVSGLEGAQAKPKVRVIVEPMRHLNVSKSSQVLLTGVHQAQSLVFDLAPTTEAVDYDVEPAEGDEGTGPED</sequence>
<dbReference type="SUPFAM" id="SSF55874">
    <property type="entry name" value="ATPase domain of HSP90 chaperone/DNA topoisomerase II/histidine kinase"/>
    <property type="match status" value="1"/>
</dbReference>
<organism evidence="2 3">
    <name type="scientific">Nocardioides bigeumensis</name>
    <dbReference type="NCBI Taxonomy" id="433657"/>
    <lineage>
        <taxon>Bacteria</taxon>
        <taxon>Bacillati</taxon>
        <taxon>Actinomycetota</taxon>
        <taxon>Actinomycetes</taxon>
        <taxon>Propionibacteriales</taxon>
        <taxon>Nocardioidaceae</taxon>
        <taxon>Nocardioides</taxon>
    </lineage>
</organism>
<dbReference type="NCBIfam" id="NF047352">
    <property type="entry name" value="P_loop_sacsin"/>
    <property type="match status" value="1"/>
</dbReference>
<dbReference type="RefSeq" id="WP_344305171.1">
    <property type="nucleotide sequence ID" value="NZ_BAAAQQ010000013.1"/>
</dbReference>
<evidence type="ECO:0008006" key="4">
    <source>
        <dbReference type="Google" id="ProtNLM"/>
    </source>
</evidence>
<evidence type="ECO:0000313" key="3">
    <source>
        <dbReference type="Proteomes" id="UP001500575"/>
    </source>
</evidence>
<keyword evidence="3" id="KW-1185">Reference proteome</keyword>
<reference evidence="2 3" key="1">
    <citation type="journal article" date="2019" name="Int. J. Syst. Evol. Microbiol.">
        <title>The Global Catalogue of Microorganisms (GCM) 10K type strain sequencing project: providing services to taxonomists for standard genome sequencing and annotation.</title>
        <authorList>
            <consortium name="The Broad Institute Genomics Platform"/>
            <consortium name="The Broad Institute Genome Sequencing Center for Infectious Disease"/>
            <person name="Wu L."/>
            <person name="Ma J."/>
        </authorList>
    </citation>
    <scope>NUCLEOTIDE SEQUENCE [LARGE SCALE GENOMIC DNA]</scope>
    <source>
        <strain evidence="2 3">JCM 16021</strain>
    </source>
</reference>
<dbReference type="Gene3D" id="3.30.565.10">
    <property type="entry name" value="Histidine kinase-like ATPase, C-terminal domain"/>
    <property type="match status" value="1"/>
</dbReference>
<gene>
    <name evidence="2" type="ORF">GCM10009843_35640</name>
</gene>
<protein>
    <recommendedName>
        <fullName evidence="4">DUF3883 domain-containing protein</fullName>
    </recommendedName>
</protein>
<comment type="caution">
    <text evidence="2">The sequence shown here is derived from an EMBL/GenBank/DDBJ whole genome shotgun (WGS) entry which is preliminary data.</text>
</comment>
<dbReference type="EMBL" id="BAAAQQ010000013">
    <property type="protein sequence ID" value="GAA2131766.1"/>
    <property type="molecule type" value="Genomic_DNA"/>
</dbReference>